<proteinExistence type="predicted"/>
<feature type="region of interest" description="Disordered" evidence="1">
    <location>
        <begin position="216"/>
        <end position="274"/>
    </location>
</feature>
<protein>
    <recommendedName>
        <fullName evidence="5">DUF1349 domain-containing protein</fullName>
    </recommendedName>
</protein>
<feature type="transmembrane region" description="Helical" evidence="2">
    <location>
        <begin position="283"/>
        <end position="305"/>
    </location>
</feature>
<accession>A0ABP8DHE4</accession>
<organism evidence="3 4">
    <name type="scientific">Dactylosporangium darangshiense</name>
    <dbReference type="NCBI Taxonomy" id="579108"/>
    <lineage>
        <taxon>Bacteria</taxon>
        <taxon>Bacillati</taxon>
        <taxon>Actinomycetota</taxon>
        <taxon>Actinomycetes</taxon>
        <taxon>Micromonosporales</taxon>
        <taxon>Micromonosporaceae</taxon>
        <taxon>Dactylosporangium</taxon>
    </lineage>
</organism>
<dbReference type="RefSeq" id="WP_345133128.1">
    <property type="nucleotide sequence ID" value="NZ_BAABAT010000023.1"/>
</dbReference>
<evidence type="ECO:0000313" key="3">
    <source>
        <dbReference type="EMBL" id="GAA4256113.1"/>
    </source>
</evidence>
<evidence type="ECO:0008006" key="5">
    <source>
        <dbReference type="Google" id="ProtNLM"/>
    </source>
</evidence>
<dbReference type="EMBL" id="BAABAT010000023">
    <property type="protein sequence ID" value="GAA4256113.1"/>
    <property type="molecule type" value="Genomic_DNA"/>
</dbReference>
<keyword evidence="2" id="KW-1133">Transmembrane helix</keyword>
<feature type="transmembrane region" description="Helical" evidence="2">
    <location>
        <begin position="326"/>
        <end position="351"/>
    </location>
</feature>
<keyword evidence="4" id="KW-1185">Reference proteome</keyword>
<feature type="transmembrane region" description="Helical" evidence="2">
    <location>
        <begin position="408"/>
        <end position="429"/>
    </location>
</feature>
<comment type="caution">
    <text evidence="3">The sequence shown here is derived from an EMBL/GenBank/DDBJ whole genome shotgun (WGS) entry which is preliminary data.</text>
</comment>
<feature type="transmembrane region" description="Helical" evidence="2">
    <location>
        <begin position="380"/>
        <end position="401"/>
    </location>
</feature>
<sequence length="490" mass="50371">MTAALLAEWTKLRTVRRWAAALLGAAVLIVGLGLLASSSGGTDANVHRNFVVGPDGRPVSDEFEFVHRPLSGDGSITVRVATIADNGVDAAAGLMLKDGLTSGSRYVSLFAARRTGVHLSQDYGTDVRGRAGAAPVWLRLTRAGNTVTGEQSADGTTWTRVAKVTAAALPHDVLIGLFVASPADIKVERQPGGTSVGERPTLATATFDGVAVTGASGEWAGGPVEMPRENVVKDPPPAGADRGNGEPPAERDGPSFAEQGGTFTVKGRGEIGPKAPPDDPISVALFGVLAGAMALVSVAALFVTAEYRRGMIRTTFIAEPRRGLTLAAKAVVIGAVSYVVALAGGAAALLLARPRLIAHGYAPPAFPRYSLADWPVLRTLLLTAAFLALIAVFATAVGAIVRHSAAAITTVIALLVLPVIIGSVVPLGLARWVMLLTPAGGLATWRAQPPDDTLADPTAAIGSLAGLASTGAYAAGALILAWWLLRRRDA</sequence>
<reference evidence="4" key="1">
    <citation type="journal article" date="2019" name="Int. J. Syst. Evol. Microbiol.">
        <title>The Global Catalogue of Microorganisms (GCM) 10K type strain sequencing project: providing services to taxonomists for standard genome sequencing and annotation.</title>
        <authorList>
            <consortium name="The Broad Institute Genomics Platform"/>
            <consortium name="The Broad Institute Genome Sequencing Center for Infectious Disease"/>
            <person name="Wu L."/>
            <person name="Ma J."/>
        </authorList>
    </citation>
    <scope>NUCLEOTIDE SEQUENCE [LARGE SCALE GENOMIC DNA]</scope>
    <source>
        <strain evidence="4">JCM 17441</strain>
    </source>
</reference>
<dbReference type="Gene3D" id="2.60.120.200">
    <property type="match status" value="1"/>
</dbReference>
<name>A0ABP8DHE4_9ACTN</name>
<evidence type="ECO:0000313" key="4">
    <source>
        <dbReference type="Proteomes" id="UP001500620"/>
    </source>
</evidence>
<evidence type="ECO:0000256" key="1">
    <source>
        <dbReference type="SAM" id="MobiDB-lite"/>
    </source>
</evidence>
<gene>
    <name evidence="3" type="ORF">GCM10022255_067640</name>
</gene>
<dbReference type="Proteomes" id="UP001500620">
    <property type="component" value="Unassembled WGS sequence"/>
</dbReference>
<feature type="transmembrane region" description="Helical" evidence="2">
    <location>
        <begin position="459"/>
        <end position="485"/>
    </location>
</feature>
<keyword evidence="2" id="KW-0812">Transmembrane</keyword>
<keyword evidence="2" id="KW-0472">Membrane</keyword>
<evidence type="ECO:0000256" key="2">
    <source>
        <dbReference type="SAM" id="Phobius"/>
    </source>
</evidence>